<dbReference type="PANTHER" id="PTHR47506">
    <property type="entry name" value="TRANSCRIPTIONAL REGULATORY PROTEIN"/>
    <property type="match status" value="1"/>
</dbReference>
<organism evidence="6 7">
    <name type="scientific">Isoalcanivorax beigongshangi</name>
    <dbReference type="NCBI Taxonomy" id="3238810"/>
    <lineage>
        <taxon>Bacteria</taxon>
        <taxon>Pseudomonadati</taxon>
        <taxon>Pseudomonadota</taxon>
        <taxon>Gammaproteobacteria</taxon>
        <taxon>Oceanospirillales</taxon>
        <taxon>Alcanivoracaceae</taxon>
        <taxon>Isoalcanivorax</taxon>
    </lineage>
</organism>
<comment type="caution">
    <text evidence="6">The sequence shown here is derived from an EMBL/GenBank/DDBJ whole genome shotgun (WGS) entry which is preliminary data.</text>
</comment>
<evidence type="ECO:0000256" key="3">
    <source>
        <dbReference type="ARBA" id="ARBA00023163"/>
    </source>
</evidence>
<dbReference type="Pfam" id="PF21993">
    <property type="entry name" value="TetR_C_13_2"/>
    <property type="match status" value="1"/>
</dbReference>
<keyword evidence="1" id="KW-0805">Transcription regulation</keyword>
<evidence type="ECO:0000313" key="7">
    <source>
        <dbReference type="Proteomes" id="UP001562065"/>
    </source>
</evidence>
<evidence type="ECO:0000313" key="6">
    <source>
        <dbReference type="EMBL" id="MEY1661180.1"/>
    </source>
</evidence>
<feature type="domain" description="HTH tetR-type" evidence="5">
    <location>
        <begin position="5"/>
        <end position="65"/>
    </location>
</feature>
<dbReference type="Proteomes" id="UP001562065">
    <property type="component" value="Unassembled WGS sequence"/>
</dbReference>
<gene>
    <name evidence="6" type="ORF">AB5I84_03355</name>
</gene>
<dbReference type="InterPro" id="IPR001647">
    <property type="entry name" value="HTH_TetR"/>
</dbReference>
<dbReference type="SUPFAM" id="SSF46689">
    <property type="entry name" value="Homeodomain-like"/>
    <property type="match status" value="1"/>
</dbReference>
<evidence type="ECO:0000256" key="2">
    <source>
        <dbReference type="ARBA" id="ARBA00023125"/>
    </source>
</evidence>
<reference evidence="6 7" key="1">
    <citation type="submission" date="2024-07" db="EMBL/GenBank/DDBJ databases">
        <authorList>
            <person name="Ren Q."/>
        </authorList>
    </citation>
    <scope>NUCLEOTIDE SEQUENCE [LARGE SCALE GENOMIC DNA]</scope>
    <source>
        <strain evidence="6 7">REN37</strain>
    </source>
</reference>
<evidence type="ECO:0000259" key="5">
    <source>
        <dbReference type="PROSITE" id="PS50977"/>
    </source>
</evidence>
<dbReference type="Pfam" id="PF00440">
    <property type="entry name" value="TetR_N"/>
    <property type="match status" value="1"/>
</dbReference>
<dbReference type="PROSITE" id="PS50977">
    <property type="entry name" value="HTH_TETR_2"/>
    <property type="match status" value="1"/>
</dbReference>
<dbReference type="SUPFAM" id="SSF48498">
    <property type="entry name" value="Tetracyclin repressor-like, C-terminal domain"/>
    <property type="match status" value="1"/>
</dbReference>
<dbReference type="RefSeq" id="WP_369454428.1">
    <property type="nucleotide sequence ID" value="NZ_JBGCUO010000001.1"/>
</dbReference>
<dbReference type="EMBL" id="JBGCUO010000001">
    <property type="protein sequence ID" value="MEY1661180.1"/>
    <property type="molecule type" value="Genomic_DNA"/>
</dbReference>
<feature type="DNA-binding region" description="H-T-H motif" evidence="4">
    <location>
        <begin position="28"/>
        <end position="47"/>
    </location>
</feature>
<protein>
    <submittedName>
        <fullName evidence="6">TetR/AcrR family transcriptional regulator</fullName>
    </submittedName>
</protein>
<accession>A0ABV4AEU2</accession>
<dbReference type="InterPro" id="IPR054156">
    <property type="entry name" value="YxaF_TetR_C"/>
</dbReference>
<keyword evidence="2 4" id="KW-0238">DNA-binding</keyword>
<evidence type="ECO:0000256" key="1">
    <source>
        <dbReference type="ARBA" id="ARBA00023015"/>
    </source>
</evidence>
<sequence>MRPQKISREQLLHSCAVVFKDSGLHGTSMEALARACGLTKAAFYHHYPTKQALLADVLAYTHAQISQYLFAVAYDEQRSAAERMAAINQRAAKLFMDGPIGCLMGVIAVDAPGASPKLLTAVQAFFDEWAQAFAHLYRCHWPAPQAERLGQQMVALYEGAILMARTYQDPQRIRQAGELALSWLDNAPAATASGAG</sequence>
<name>A0ABV4AEU2_9GAMM</name>
<keyword evidence="3" id="KW-0804">Transcription</keyword>
<proteinExistence type="predicted"/>
<dbReference type="InterPro" id="IPR036271">
    <property type="entry name" value="Tet_transcr_reg_TetR-rel_C_sf"/>
</dbReference>
<dbReference type="Gene3D" id="1.10.357.10">
    <property type="entry name" value="Tetracycline Repressor, domain 2"/>
    <property type="match status" value="1"/>
</dbReference>
<dbReference type="PANTHER" id="PTHR47506:SF7">
    <property type="entry name" value="TRANSCRIPTIONAL REGULATORY PROTEIN"/>
    <property type="match status" value="1"/>
</dbReference>
<keyword evidence="7" id="KW-1185">Reference proteome</keyword>
<dbReference type="InterPro" id="IPR009057">
    <property type="entry name" value="Homeodomain-like_sf"/>
</dbReference>
<evidence type="ECO:0000256" key="4">
    <source>
        <dbReference type="PROSITE-ProRule" id="PRU00335"/>
    </source>
</evidence>
<dbReference type="PRINTS" id="PR00455">
    <property type="entry name" value="HTHTETR"/>
</dbReference>